<comment type="caution">
    <text evidence="3">The sequence shown here is derived from an EMBL/GenBank/DDBJ whole genome shotgun (WGS) entry which is preliminary data.</text>
</comment>
<keyword evidence="2" id="KW-1133">Transmembrane helix</keyword>
<evidence type="ECO:0000256" key="2">
    <source>
        <dbReference type="SAM" id="Phobius"/>
    </source>
</evidence>
<feature type="region of interest" description="Disordered" evidence="1">
    <location>
        <begin position="182"/>
        <end position="245"/>
    </location>
</feature>
<dbReference type="EMBL" id="SLXQ01000003">
    <property type="protein sequence ID" value="TCP54042.1"/>
    <property type="molecule type" value="Genomic_DNA"/>
</dbReference>
<dbReference type="RefSeq" id="WP_132876826.1">
    <property type="nucleotide sequence ID" value="NZ_SLXQ01000003.1"/>
</dbReference>
<keyword evidence="2" id="KW-0812">Transmembrane</keyword>
<evidence type="ECO:0000256" key="1">
    <source>
        <dbReference type="SAM" id="MobiDB-lite"/>
    </source>
</evidence>
<feature type="compositionally biased region" description="Basic residues" evidence="1">
    <location>
        <begin position="102"/>
        <end position="114"/>
    </location>
</feature>
<feature type="compositionally biased region" description="Polar residues" evidence="1">
    <location>
        <begin position="227"/>
        <end position="245"/>
    </location>
</feature>
<evidence type="ECO:0000313" key="4">
    <source>
        <dbReference type="Proteomes" id="UP000294911"/>
    </source>
</evidence>
<feature type="transmembrane region" description="Helical" evidence="2">
    <location>
        <begin position="161"/>
        <end position="178"/>
    </location>
</feature>
<accession>A0A4R2QVG2</accession>
<feature type="region of interest" description="Disordered" evidence="1">
    <location>
        <begin position="145"/>
        <end position="164"/>
    </location>
</feature>
<organism evidence="3 4">
    <name type="scientific">Tamaricihabitans halophyticus</name>
    <dbReference type="NCBI Taxonomy" id="1262583"/>
    <lineage>
        <taxon>Bacteria</taxon>
        <taxon>Bacillati</taxon>
        <taxon>Actinomycetota</taxon>
        <taxon>Actinomycetes</taxon>
        <taxon>Pseudonocardiales</taxon>
        <taxon>Pseudonocardiaceae</taxon>
        <taxon>Tamaricihabitans</taxon>
    </lineage>
</organism>
<protein>
    <submittedName>
        <fullName evidence="3">Uncharacterized protein</fullName>
    </submittedName>
</protein>
<keyword evidence="4" id="KW-1185">Reference proteome</keyword>
<dbReference type="Proteomes" id="UP000294911">
    <property type="component" value="Unassembled WGS sequence"/>
</dbReference>
<keyword evidence="2" id="KW-0472">Membrane</keyword>
<feature type="region of interest" description="Disordered" evidence="1">
    <location>
        <begin position="87"/>
        <end position="137"/>
    </location>
</feature>
<evidence type="ECO:0000313" key="3">
    <source>
        <dbReference type="EMBL" id="TCP54042.1"/>
    </source>
</evidence>
<name>A0A4R2QVG2_9PSEU</name>
<gene>
    <name evidence="3" type="ORF">EV191_10382</name>
</gene>
<sequence>MTRAKEMAQAHSLKEAGRTAVDTGFDAMRRAGKAGAVATSRAVDAAEHKLAERGIEQGQLVEALSEGADIVRKEVGKTSRRARKKLAKRAKKAQNDMTQTAKKARKAAKKSKPARKAEKAVAGGKKLAKQSKKEAKLAAKEFAKELKAEKKNKDGKKRRRWPWVIGIGAVVAGAAYALNKRQEPAMPEPLPPRKPADAAAPAKETPQAKDTESPQAKPAEAAKHAANGQSSDKQSSAKPTSGEQK</sequence>
<dbReference type="AlphaFoldDB" id="A0A4R2QVG2"/>
<proteinExistence type="predicted"/>
<reference evidence="3 4" key="1">
    <citation type="submission" date="2019-03" db="EMBL/GenBank/DDBJ databases">
        <title>Genomic Encyclopedia of Type Strains, Phase IV (KMG-IV): sequencing the most valuable type-strain genomes for metagenomic binning, comparative biology and taxonomic classification.</title>
        <authorList>
            <person name="Goeker M."/>
        </authorList>
    </citation>
    <scope>NUCLEOTIDE SEQUENCE [LARGE SCALE GENOMIC DNA]</scope>
    <source>
        <strain evidence="3 4">DSM 45765</strain>
    </source>
</reference>